<dbReference type="EMBL" id="JAFLCK010000012">
    <property type="protein sequence ID" value="MBN8660681.1"/>
    <property type="molecule type" value="Genomic_DNA"/>
</dbReference>
<sequence>MSDRVERAVEAVSAGQNVTRIVNSELTREEQLQFARRLWDNSENARSSSAGVWTRDMGGAEIRFRTVGGERQVDDIVFNGRDIYDTPQESATRQGREQAAARRREAPASSGIGADDRYRGQATAATQTEAEASQRGDYQRCLDGGDRRRVDEAVCGAVTGYTPPGMRRNPTFERTGPGASAAQKLPALELVDSTK</sequence>
<dbReference type="AlphaFoldDB" id="A0A8J7TM57"/>
<dbReference type="Proteomes" id="UP000664277">
    <property type="component" value="Unassembled WGS sequence"/>
</dbReference>
<organism evidence="2 3">
    <name type="scientific">Candidatus Obscuribacter phosphatis</name>
    <dbReference type="NCBI Taxonomy" id="1906157"/>
    <lineage>
        <taxon>Bacteria</taxon>
        <taxon>Bacillati</taxon>
        <taxon>Candidatus Melainabacteria</taxon>
        <taxon>Candidatus Obscuribacterales</taxon>
        <taxon>Candidatus Obscuribacteraceae</taxon>
        <taxon>Candidatus Obscuribacter</taxon>
    </lineage>
</organism>
<gene>
    <name evidence="2" type="ORF">J0M35_09980</name>
</gene>
<feature type="region of interest" description="Disordered" evidence="1">
    <location>
        <begin position="81"/>
        <end position="120"/>
    </location>
</feature>
<protein>
    <submittedName>
        <fullName evidence="2">Uncharacterized protein</fullName>
    </submittedName>
</protein>
<feature type="region of interest" description="Disordered" evidence="1">
    <location>
        <begin position="161"/>
        <end position="195"/>
    </location>
</feature>
<evidence type="ECO:0000313" key="3">
    <source>
        <dbReference type="Proteomes" id="UP000664277"/>
    </source>
</evidence>
<reference evidence="2" key="1">
    <citation type="submission" date="2021-02" db="EMBL/GenBank/DDBJ databases">
        <title>Genome-Resolved Metagenomics of a Microbial Community Performing Photosynthetic Biological Nutrient Removal.</title>
        <authorList>
            <person name="Mcdaniel E.A."/>
        </authorList>
    </citation>
    <scope>NUCLEOTIDE SEQUENCE</scope>
    <source>
        <strain evidence="2">UWPOB_OBS1</strain>
    </source>
</reference>
<evidence type="ECO:0000313" key="2">
    <source>
        <dbReference type="EMBL" id="MBN8660681.1"/>
    </source>
</evidence>
<name>A0A8J7TM57_9BACT</name>
<comment type="caution">
    <text evidence="2">The sequence shown here is derived from an EMBL/GenBank/DDBJ whole genome shotgun (WGS) entry which is preliminary data.</text>
</comment>
<accession>A0A8J7TM57</accession>
<proteinExistence type="predicted"/>
<feature type="compositionally biased region" description="Basic and acidic residues" evidence="1">
    <location>
        <begin position="94"/>
        <end position="106"/>
    </location>
</feature>
<evidence type="ECO:0000256" key="1">
    <source>
        <dbReference type="SAM" id="MobiDB-lite"/>
    </source>
</evidence>